<dbReference type="EMBL" id="JBEAAL010000039">
    <property type="protein sequence ID" value="MEQ1409280.1"/>
    <property type="molecule type" value="Genomic_DNA"/>
</dbReference>
<dbReference type="CDD" id="cd06582">
    <property type="entry name" value="TM_PBP1_LivH_like"/>
    <property type="match status" value="1"/>
</dbReference>
<feature type="transmembrane region" description="Helical" evidence="9">
    <location>
        <begin position="95"/>
        <end position="115"/>
    </location>
</feature>
<keyword evidence="2" id="KW-0813">Transport</keyword>
<evidence type="ECO:0000256" key="1">
    <source>
        <dbReference type="ARBA" id="ARBA00004651"/>
    </source>
</evidence>
<evidence type="ECO:0000256" key="9">
    <source>
        <dbReference type="SAM" id="Phobius"/>
    </source>
</evidence>
<keyword evidence="4 9" id="KW-0812">Transmembrane</keyword>
<protein>
    <submittedName>
        <fullName evidence="10">Branched-chain amino acid ABC transporter permease</fullName>
    </submittedName>
</protein>
<evidence type="ECO:0000256" key="3">
    <source>
        <dbReference type="ARBA" id="ARBA00022475"/>
    </source>
</evidence>
<accession>A0ABV0MDV0</accession>
<evidence type="ECO:0000256" key="4">
    <source>
        <dbReference type="ARBA" id="ARBA00022692"/>
    </source>
</evidence>
<comment type="caution">
    <text evidence="10">The sequence shown here is derived from an EMBL/GenBank/DDBJ whole genome shotgun (WGS) entry which is preliminary data.</text>
</comment>
<feature type="transmembrane region" description="Helical" evidence="9">
    <location>
        <begin position="188"/>
        <end position="212"/>
    </location>
</feature>
<keyword evidence="7 9" id="KW-0472">Membrane</keyword>
<feature type="transmembrane region" description="Helical" evidence="9">
    <location>
        <begin position="135"/>
        <end position="159"/>
    </location>
</feature>
<keyword evidence="5" id="KW-0029">Amino-acid transport</keyword>
<gene>
    <name evidence="10" type="ORF">ABK249_30700</name>
</gene>
<comment type="similarity">
    <text evidence="8">Belongs to the binding-protein-dependent transport system permease family. LivHM subfamily.</text>
</comment>
<evidence type="ECO:0000256" key="5">
    <source>
        <dbReference type="ARBA" id="ARBA00022970"/>
    </source>
</evidence>
<proteinExistence type="inferred from homology"/>
<feature type="transmembrane region" description="Helical" evidence="9">
    <location>
        <begin position="265"/>
        <end position="288"/>
    </location>
</feature>
<evidence type="ECO:0000256" key="8">
    <source>
        <dbReference type="ARBA" id="ARBA00037998"/>
    </source>
</evidence>
<name>A0ABV0MDV0_9HYPH</name>
<dbReference type="PANTHER" id="PTHR11795:SF450">
    <property type="entry name" value="ABC TRANSPORTER PERMEASE PROTEIN"/>
    <property type="match status" value="1"/>
</dbReference>
<evidence type="ECO:0000313" key="10">
    <source>
        <dbReference type="EMBL" id="MEQ1409280.1"/>
    </source>
</evidence>
<dbReference type="InterPro" id="IPR052157">
    <property type="entry name" value="BCAA_transport_permease"/>
</dbReference>
<keyword evidence="3" id="KW-1003">Cell membrane</keyword>
<dbReference type="RefSeq" id="WP_210058891.1">
    <property type="nucleotide sequence ID" value="NZ_JBEAAL010000039.1"/>
</dbReference>
<evidence type="ECO:0000313" key="11">
    <source>
        <dbReference type="Proteomes" id="UP001496627"/>
    </source>
</evidence>
<comment type="subcellular location">
    <subcellularLocation>
        <location evidence="1">Cell membrane</location>
        <topology evidence="1">Multi-pass membrane protein</topology>
    </subcellularLocation>
</comment>
<dbReference type="Proteomes" id="UP001496627">
    <property type="component" value="Unassembled WGS sequence"/>
</dbReference>
<evidence type="ECO:0000256" key="2">
    <source>
        <dbReference type="ARBA" id="ARBA00022448"/>
    </source>
</evidence>
<dbReference type="PANTHER" id="PTHR11795">
    <property type="entry name" value="BRANCHED-CHAIN AMINO ACID TRANSPORT SYSTEM PERMEASE PROTEIN LIVH"/>
    <property type="match status" value="1"/>
</dbReference>
<keyword evidence="11" id="KW-1185">Reference proteome</keyword>
<dbReference type="Pfam" id="PF02653">
    <property type="entry name" value="BPD_transp_2"/>
    <property type="match status" value="1"/>
</dbReference>
<keyword evidence="6 9" id="KW-1133">Transmembrane helix</keyword>
<evidence type="ECO:0000256" key="6">
    <source>
        <dbReference type="ARBA" id="ARBA00022989"/>
    </source>
</evidence>
<organism evidence="10 11">
    <name type="scientific">Neorhizobium phenanthreniclasticum</name>
    <dbReference type="NCBI Taxonomy" id="3157917"/>
    <lineage>
        <taxon>Bacteria</taxon>
        <taxon>Pseudomonadati</taxon>
        <taxon>Pseudomonadota</taxon>
        <taxon>Alphaproteobacteria</taxon>
        <taxon>Hyphomicrobiales</taxon>
        <taxon>Rhizobiaceae</taxon>
        <taxon>Rhizobium/Agrobacterium group</taxon>
        <taxon>Neorhizobium</taxon>
    </lineage>
</organism>
<reference evidence="10 11" key="1">
    <citation type="submission" date="2024-05" db="EMBL/GenBank/DDBJ databases">
        <title>Neorhizobium sp. Rsf11, a plant growth promoting and heavy metal resistant PAH-degrader.</title>
        <authorList>
            <person name="Golubev S.N."/>
            <person name="Muratova A.Y."/>
            <person name="Markelova M.I."/>
        </authorList>
    </citation>
    <scope>NUCLEOTIDE SEQUENCE [LARGE SCALE GENOMIC DNA]</scope>
    <source>
        <strain evidence="10 11">Rsf11</strain>
    </source>
</reference>
<feature type="transmembrane region" description="Helical" evidence="9">
    <location>
        <begin position="6"/>
        <end position="30"/>
    </location>
</feature>
<evidence type="ECO:0000256" key="7">
    <source>
        <dbReference type="ARBA" id="ARBA00023136"/>
    </source>
</evidence>
<dbReference type="InterPro" id="IPR001851">
    <property type="entry name" value="ABC_transp_permease"/>
</dbReference>
<sequence length="291" mass="29906">MEVFIQILITGIVVGCIYGMAALGFTIVYNATKLINFANGEFLMLGGVVLTGAVTIAGLPTGVAVPVAVAVSAAIGWVMQRVILENARHSDHLTLVMLTIGVALALRGAAALVFGRDISFVPEFGFIPLVLVGNVYIPSQGIWIMLTLAVLSLALWYLFSRTLFGKAMRAASQEPRAAALCGIEPKKAAVIAMIMAAAIGGLAGTLMAPISAASYENGIFLGLKGFAAAVVGGLGNPLGAILGGLLIGVIESVTAGYVASGFKDAIGFIILILVLILRPQGLAGRAVISRV</sequence>